<gene>
    <name evidence="9" type="ORF">M0R45_015314</name>
</gene>
<evidence type="ECO:0000313" key="10">
    <source>
        <dbReference type="Proteomes" id="UP001457282"/>
    </source>
</evidence>
<evidence type="ECO:0000256" key="5">
    <source>
        <dbReference type="ARBA" id="ARBA00023163"/>
    </source>
</evidence>
<protein>
    <recommendedName>
        <fullName evidence="8">SURP motif domain-containing protein</fullName>
    </recommendedName>
</protein>
<keyword evidence="5" id="KW-0804">Transcription</keyword>
<dbReference type="EMBL" id="JBEDUW010000003">
    <property type="protein sequence ID" value="KAK9938585.1"/>
    <property type="molecule type" value="Genomic_DNA"/>
</dbReference>
<keyword evidence="10" id="KW-1185">Reference proteome</keyword>
<organism evidence="9 10">
    <name type="scientific">Rubus argutus</name>
    <name type="common">Southern blackberry</name>
    <dbReference type="NCBI Taxonomy" id="59490"/>
    <lineage>
        <taxon>Eukaryota</taxon>
        <taxon>Viridiplantae</taxon>
        <taxon>Streptophyta</taxon>
        <taxon>Embryophyta</taxon>
        <taxon>Tracheophyta</taxon>
        <taxon>Spermatophyta</taxon>
        <taxon>Magnoliopsida</taxon>
        <taxon>eudicotyledons</taxon>
        <taxon>Gunneridae</taxon>
        <taxon>Pentapetalae</taxon>
        <taxon>rosids</taxon>
        <taxon>fabids</taxon>
        <taxon>Rosales</taxon>
        <taxon>Rosaceae</taxon>
        <taxon>Rosoideae</taxon>
        <taxon>Rosoideae incertae sedis</taxon>
        <taxon>Rubus</taxon>
    </lineage>
</organism>
<feature type="compositionally biased region" description="Low complexity" evidence="7">
    <location>
        <begin position="601"/>
        <end position="618"/>
    </location>
</feature>
<evidence type="ECO:0000256" key="3">
    <source>
        <dbReference type="ARBA" id="ARBA00022884"/>
    </source>
</evidence>
<dbReference type="Gene3D" id="1.10.10.790">
    <property type="entry name" value="Surp module"/>
    <property type="match status" value="2"/>
</dbReference>
<dbReference type="InterPro" id="IPR000061">
    <property type="entry name" value="Surp"/>
</dbReference>
<feature type="region of interest" description="Disordered" evidence="7">
    <location>
        <begin position="416"/>
        <end position="446"/>
    </location>
</feature>
<evidence type="ECO:0000256" key="4">
    <source>
        <dbReference type="ARBA" id="ARBA00023015"/>
    </source>
</evidence>
<feature type="compositionally biased region" description="Basic residues" evidence="7">
    <location>
        <begin position="690"/>
        <end position="700"/>
    </location>
</feature>
<dbReference type="Pfam" id="PF09750">
    <property type="entry name" value="DRY_EERY"/>
    <property type="match status" value="1"/>
</dbReference>
<feature type="compositionally biased region" description="Acidic residues" evidence="7">
    <location>
        <begin position="667"/>
        <end position="680"/>
    </location>
</feature>
<feature type="region of interest" description="Disordered" evidence="7">
    <location>
        <begin position="310"/>
        <end position="334"/>
    </location>
</feature>
<evidence type="ECO:0000256" key="1">
    <source>
        <dbReference type="ARBA" id="ARBA00022664"/>
    </source>
</evidence>
<dbReference type="Proteomes" id="UP001457282">
    <property type="component" value="Unassembled WGS sequence"/>
</dbReference>
<dbReference type="SMART" id="SM01141">
    <property type="entry name" value="DRY_EERY"/>
    <property type="match status" value="1"/>
</dbReference>
<keyword evidence="4" id="KW-0805">Transcription regulation</keyword>
<keyword evidence="2" id="KW-0677">Repeat</keyword>
<reference evidence="9 10" key="1">
    <citation type="journal article" date="2023" name="G3 (Bethesda)">
        <title>A chromosome-length genome assembly and annotation of blackberry (Rubus argutus, cv. 'Hillquist').</title>
        <authorList>
            <person name="Bruna T."/>
            <person name="Aryal R."/>
            <person name="Dudchenko O."/>
            <person name="Sargent D.J."/>
            <person name="Mead D."/>
            <person name="Buti M."/>
            <person name="Cavallini A."/>
            <person name="Hytonen T."/>
            <person name="Andres J."/>
            <person name="Pham M."/>
            <person name="Weisz D."/>
            <person name="Mascagni F."/>
            <person name="Usai G."/>
            <person name="Natali L."/>
            <person name="Bassil N."/>
            <person name="Fernandez G.E."/>
            <person name="Lomsadze A."/>
            <person name="Armour M."/>
            <person name="Olukolu B."/>
            <person name="Poorten T."/>
            <person name="Britton C."/>
            <person name="Davik J."/>
            <person name="Ashrafi H."/>
            <person name="Aiden E.L."/>
            <person name="Borodovsky M."/>
            <person name="Worthington M."/>
        </authorList>
    </citation>
    <scope>NUCLEOTIDE SEQUENCE [LARGE SCALE GENOMIC DNA]</scope>
    <source>
        <strain evidence="9">PI 553951</strain>
    </source>
</reference>
<evidence type="ECO:0000259" key="8">
    <source>
        <dbReference type="PROSITE" id="PS50128"/>
    </source>
</evidence>
<feature type="compositionally biased region" description="Acidic residues" evidence="7">
    <location>
        <begin position="80"/>
        <end position="89"/>
    </location>
</feature>
<dbReference type="InterPro" id="IPR035967">
    <property type="entry name" value="SWAP/Surp_sf"/>
</dbReference>
<feature type="region of interest" description="Disordered" evidence="7">
    <location>
        <begin position="503"/>
        <end position="530"/>
    </location>
</feature>
<keyword evidence="6" id="KW-0508">mRNA splicing</keyword>
<comment type="caution">
    <text evidence="9">The sequence shown here is derived from an EMBL/GenBank/DDBJ whole genome shotgun (WGS) entry which is preliminary data.</text>
</comment>
<feature type="compositionally biased region" description="Basic and acidic residues" evidence="7">
    <location>
        <begin position="416"/>
        <end position="434"/>
    </location>
</feature>
<dbReference type="SUPFAM" id="SSF109905">
    <property type="entry name" value="Surp module (SWAP domain)"/>
    <property type="match status" value="2"/>
</dbReference>
<accession>A0AAW1XPA5</accession>
<feature type="domain" description="SURP motif" evidence="8">
    <location>
        <begin position="147"/>
        <end position="189"/>
    </location>
</feature>
<feature type="compositionally biased region" description="Basic and acidic residues" evidence="7">
    <location>
        <begin position="745"/>
        <end position="756"/>
    </location>
</feature>
<dbReference type="PROSITE" id="PS50128">
    <property type="entry name" value="SURP"/>
    <property type="match status" value="2"/>
</dbReference>
<dbReference type="SMART" id="SM00648">
    <property type="entry name" value="SWAP"/>
    <property type="match status" value="2"/>
</dbReference>
<dbReference type="GO" id="GO:0003723">
    <property type="term" value="F:RNA binding"/>
    <property type="evidence" value="ECO:0007669"/>
    <property type="project" value="UniProtKB-KW"/>
</dbReference>
<dbReference type="InterPro" id="IPR019147">
    <property type="entry name" value="SWAP_N_domain"/>
</dbReference>
<feature type="compositionally biased region" description="Polar residues" evidence="7">
    <location>
        <begin position="325"/>
        <end position="334"/>
    </location>
</feature>
<dbReference type="PANTHER" id="PTHR13161">
    <property type="entry name" value="SPLICING FACTOR SUPPRESSOR OF WHITE APRICOT"/>
    <property type="match status" value="1"/>
</dbReference>
<evidence type="ECO:0000256" key="2">
    <source>
        <dbReference type="ARBA" id="ARBA00022737"/>
    </source>
</evidence>
<dbReference type="GO" id="GO:0000395">
    <property type="term" value="P:mRNA 5'-splice site recognition"/>
    <property type="evidence" value="ECO:0007669"/>
    <property type="project" value="TreeGrafter"/>
</dbReference>
<name>A0AAW1XPA5_RUBAR</name>
<feature type="region of interest" description="Disordered" evidence="7">
    <location>
        <begin position="601"/>
        <end position="632"/>
    </location>
</feature>
<keyword evidence="3" id="KW-0694">RNA-binding</keyword>
<feature type="region of interest" description="Disordered" evidence="7">
    <location>
        <begin position="48"/>
        <end position="123"/>
    </location>
</feature>
<feature type="region of interest" description="Disordered" evidence="7">
    <location>
        <begin position="659"/>
        <end position="885"/>
    </location>
</feature>
<dbReference type="FunFam" id="1.10.10.790:FF:000002">
    <property type="entry name" value="Splicing factor 3A subunit 1"/>
    <property type="match status" value="1"/>
</dbReference>
<proteinExistence type="predicted"/>
<feature type="compositionally biased region" description="Polar residues" evidence="7">
    <location>
        <begin position="864"/>
        <end position="882"/>
    </location>
</feature>
<evidence type="ECO:0000256" key="7">
    <source>
        <dbReference type="SAM" id="MobiDB-lite"/>
    </source>
</evidence>
<dbReference type="PANTHER" id="PTHR13161:SF15">
    <property type="entry name" value="SPLICING FACTOR, SUPPRESSOR OF WHITE-APRICOT HOMOLOG"/>
    <property type="match status" value="1"/>
</dbReference>
<evidence type="ECO:0000313" key="9">
    <source>
        <dbReference type="EMBL" id="KAK9938585.1"/>
    </source>
</evidence>
<keyword evidence="1" id="KW-0507">mRNA processing</keyword>
<dbReference type="InterPro" id="IPR040397">
    <property type="entry name" value="SWAP"/>
</dbReference>
<dbReference type="Pfam" id="PF01805">
    <property type="entry name" value="Surp"/>
    <property type="match status" value="2"/>
</dbReference>
<feature type="compositionally biased region" description="Basic residues" evidence="7">
    <location>
        <begin position="818"/>
        <end position="827"/>
    </location>
</feature>
<sequence length="899" mass="99832">MDMEVVGRHALLFDDDNSASFVNSPDALVEWNSLFIDRYDVRHLLPIPLPPRTRRRQPHPDASLESELDQERYLDLPSPSEEEEQDSGNDADLSNTGGYRSVAFAYGNPDESTEQKSNDAEPAFCPAFPVPESLIQNLPPTEKIHLIIARTATFVAKHGGQSEIVLRVKQGDNPMFGFLMPDHHLHAYFRLLVDHQELLKYDTHGIHLEEEKKNDGGLDQTGGALSLLGSVYGSGEDEDDTTEDALELQKVRSQEAVDAISATVHGSELKESTGNVTGKDDIVSKFPCPPLKEKVNIIKHNRTISMVKGGATSGMKKESDALGSTAANKSQAPTMPSVSKVLPILEPPSDQRRVVEKIVEFILKNGREFEAILAEQNCKQGRFLFLLPSNQYHPYYLKVLQDAQESKLHGKGLVSEKHESVGHVVDKKTAKGSDAHSSGSAGHEIPFDYDRKEKFKMVIGKSKKDGHDSSSKSNQSEVGVSLDAAAAILQAATRGIKNPGLDIFSKSSSSGGQGSNEGGRDLSSGSQRAYCSTKPNISVPVAKAIAETAALAAASEADSSESSLTKEQKLKAERLKRAKMFAAMIKGGSAPLETESLRGVSVEPPESGVSSSGNEVVNLATKEREGSSAPLEVDISDKVEEFDRTFSVVECNERRSKKAYRTKRLEEEDGEGDDDNDEEIENKQEDEKGHKHSRKKRRSHHSSDYGKDRDRHKRHSSSKDRDSRHRRKHDNSSDEKHRHSRHKHKDDSYSDDEHQPSKRHKHHSSSDDEHWHAERQHTRSEHRNSRRRHKHSDSSDDEHRHSRRRRNHGSSSEDERPHRRRSVKHRGRESEKEMELEEGEIISKSDQSIASGGANASREASVDISISNQVGRAPSQPSGTTEVSDDLRAKIRAMLMATL</sequence>
<feature type="domain" description="SURP motif" evidence="8">
    <location>
        <begin position="354"/>
        <end position="396"/>
    </location>
</feature>
<feature type="compositionally biased region" description="Basic and acidic residues" evidence="7">
    <location>
        <begin position="764"/>
        <end position="783"/>
    </location>
</feature>
<dbReference type="AlphaFoldDB" id="A0AAW1XPA5"/>
<evidence type="ECO:0000256" key="6">
    <source>
        <dbReference type="ARBA" id="ARBA00023187"/>
    </source>
</evidence>